<keyword evidence="1" id="KW-0812">Transmembrane</keyword>
<evidence type="ECO:0000259" key="2">
    <source>
        <dbReference type="Pfam" id="PF24803"/>
    </source>
</evidence>
<keyword evidence="1" id="KW-0472">Membrane</keyword>
<feature type="domain" description="DUF7704" evidence="2">
    <location>
        <begin position="15"/>
        <end position="156"/>
    </location>
</feature>
<protein>
    <recommendedName>
        <fullName evidence="2">DUF7704 domain-containing protein</fullName>
    </recommendedName>
</protein>
<feature type="transmembrane region" description="Helical" evidence="1">
    <location>
        <begin position="20"/>
        <end position="42"/>
    </location>
</feature>
<evidence type="ECO:0000313" key="3">
    <source>
        <dbReference type="EMBL" id="KAK1761751.1"/>
    </source>
</evidence>
<evidence type="ECO:0000256" key="1">
    <source>
        <dbReference type="SAM" id="Phobius"/>
    </source>
</evidence>
<dbReference type="RefSeq" id="XP_060277964.1">
    <property type="nucleotide sequence ID" value="XM_060429396.1"/>
</dbReference>
<name>A0AAJ0BTI0_9PEZI</name>
<keyword evidence="4" id="KW-1185">Reference proteome</keyword>
<sequence>MEPASTPSSSTMAWSTLPTWPLILFGIIEPLLLVWAYIISILDPHRFYTMQVPHSPVEPSDLQPQALVLTLQMGNVLLLVAALAVVCCWTPRPATSRWYLVAVALADYGHIYGTYAGMGRDAFCDVRGWNDAVWGSVGASAFLNVFRWLTVLGVFGGLTEEGGGAGMVVDKKRV</sequence>
<accession>A0AAJ0BTI0</accession>
<dbReference type="PANTHER" id="PTHR37019">
    <property type="entry name" value="CHROMOSOME 1, WHOLE GENOME SHOTGUN SEQUENCE"/>
    <property type="match status" value="1"/>
</dbReference>
<feature type="transmembrane region" description="Helical" evidence="1">
    <location>
        <begin position="62"/>
        <end position="89"/>
    </location>
</feature>
<dbReference type="Proteomes" id="UP001244011">
    <property type="component" value="Unassembled WGS sequence"/>
</dbReference>
<dbReference type="PANTHER" id="PTHR37019:SF2">
    <property type="entry name" value="EXPERA DOMAIN-CONTAINING PROTEIN"/>
    <property type="match status" value="1"/>
</dbReference>
<evidence type="ECO:0000313" key="4">
    <source>
        <dbReference type="Proteomes" id="UP001244011"/>
    </source>
</evidence>
<dbReference type="Pfam" id="PF24803">
    <property type="entry name" value="DUF7704"/>
    <property type="match status" value="1"/>
</dbReference>
<dbReference type="InterPro" id="IPR056121">
    <property type="entry name" value="DUF7704"/>
</dbReference>
<reference evidence="3" key="1">
    <citation type="submission" date="2023-06" db="EMBL/GenBank/DDBJ databases">
        <title>Genome-scale phylogeny and comparative genomics of the fungal order Sordariales.</title>
        <authorList>
            <consortium name="Lawrence Berkeley National Laboratory"/>
            <person name="Hensen N."/>
            <person name="Bonometti L."/>
            <person name="Westerberg I."/>
            <person name="Brannstrom I.O."/>
            <person name="Guillou S."/>
            <person name="Cros-Aarteil S."/>
            <person name="Calhoun S."/>
            <person name="Haridas S."/>
            <person name="Kuo A."/>
            <person name="Mondo S."/>
            <person name="Pangilinan J."/>
            <person name="Riley R."/>
            <person name="Labutti K."/>
            <person name="Andreopoulos B."/>
            <person name="Lipzen A."/>
            <person name="Chen C."/>
            <person name="Yanf M."/>
            <person name="Daum C."/>
            <person name="Ng V."/>
            <person name="Clum A."/>
            <person name="Steindorff A."/>
            <person name="Ohm R."/>
            <person name="Martin F."/>
            <person name="Silar P."/>
            <person name="Natvig D."/>
            <person name="Lalanne C."/>
            <person name="Gautier V."/>
            <person name="Ament-Velasquez S.L."/>
            <person name="Kruys A."/>
            <person name="Hutchinson M.I."/>
            <person name="Powell A.J."/>
            <person name="Barry K."/>
            <person name="Miller A.N."/>
            <person name="Grigoriev I.V."/>
            <person name="Debuchy R."/>
            <person name="Gladieux P."/>
            <person name="Thoren M.H."/>
            <person name="Johannesson H."/>
        </authorList>
    </citation>
    <scope>NUCLEOTIDE SEQUENCE</scope>
    <source>
        <strain evidence="3">8032-3</strain>
    </source>
</reference>
<gene>
    <name evidence="3" type="ORF">QBC33DRAFT_553342</name>
</gene>
<dbReference type="EMBL" id="MU839052">
    <property type="protein sequence ID" value="KAK1761751.1"/>
    <property type="molecule type" value="Genomic_DNA"/>
</dbReference>
<dbReference type="AlphaFoldDB" id="A0AAJ0BTI0"/>
<keyword evidence="1" id="KW-1133">Transmembrane helix</keyword>
<dbReference type="GeneID" id="85312583"/>
<organism evidence="3 4">
    <name type="scientific">Phialemonium atrogriseum</name>
    <dbReference type="NCBI Taxonomy" id="1093897"/>
    <lineage>
        <taxon>Eukaryota</taxon>
        <taxon>Fungi</taxon>
        <taxon>Dikarya</taxon>
        <taxon>Ascomycota</taxon>
        <taxon>Pezizomycotina</taxon>
        <taxon>Sordariomycetes</taxon>
        <taxon>Sordariomycetidae</taxon>
        <taxon>Cephalothecales</taxon>
        <taxon>Cephalothecaceae</taxon>
        <taxon>Phialemonium</taxon>
    </lineage>
</organism>
<proteinExistence type="predicted"/>
<comment type="caution">
    <text evidence="3">The sequence shown here is derived from an EMBL/GenBank/DDBJ whole genome shotgun (WGS) entry which is preliminary data.</text>
</comment>